<reference evidence="1 2" key="1">
    <citation type="submission" date="2024-01" db="EMBL/GenBank/DDBJ databases">
        <title>A draft genome for a cacao thread blight-causing isolate of Paramarasmius palmivorus.</title>
        <authorList>
            <person name="Baruah I.K."/>
            <person name="Bukari Y."/>
            <person name="Amoako-Attah I."/>
            <person name="Meinhardt L.W."/>
            <person name="Bailey B.A."/>
            <person name="Cohen S.P."/>
        </authorList>
    </citation>
    <scope>NUCLEOTIDE SEQUENCE [LARGE SCALE GENOMIC DNA]</scope>
    <source>
        <strain evidence="1 2">GH-12</strain>
    </source>
</reference>
<dbReference type="Proteomes" id="UP001383192">
    <property type="component" value="Unassembled WGS sequence"/>
</dbReference>
<gene>
    <name evidence="1" type="ORF">VNI00_018920</name>
</gene>
<comment type="caution">
    <text evidence="1">The sequence shown here is derived from an EMBL/GenBank/DDBJ whole genome shotgun (WGS) entry which is preliminary data.</text>
</comment>
<evidence type="ECO:0000313" key="2">
    <source>
        <dbReference type="Proteomes" id="UP001383192"/>
    </source>
</evidence>
<sequence length="105" mass="12018">MFNAAALVGRDWTPRSRFWVAQAVLTILDASRARALRDLLATFPLPSTFLDVARQFHINLHSGRDVRNVRPYFFHPRGDVAQQNHRLKEYGRSVNSFVGNIGLVR</sequence>
<dbReference type="AlphaFoldDB" id="A0AAW0ASI7"/>
<proteinExistence type="predicted"/>
<evidence type="ECO:0000313" key="1">
    <source>
        <dbReference type="EMBL" id="KAK7016394.1"/>
    </source>
</evidence>
<dbReference type="EMBL" id="JAYKXP010000287">
    <property type="protein sequence ID" value="KAK7016394.1"/>
    <property type="molecule type" value="Genomic_DNA"/>
</dbReference>
<accession>A0AAW0ASI7</accession>
<name>A0AAW0ASI7_9AGAR</name>
<feature type="non-terminal residue" evidence="1">
    <location>
        <position position="105"/>
    </location>
</feature>
<keyword evidence="2" id="KW-1185">Reference proteome</keyword>
<organism evidence="1 2">
    <name type="scientific">Paramarasmius palmivorus</name>
    <dbReference type="NCBI Taxonomy" id="297713"/>
    <lineage>
        <taxon>Eukaryota</taxon>
        <taxon>Fungi</taxon>
        <taxon>Dikarya</taxon>
        <taxon>Basidiomycota</taxon>
        <taxon>Agaricomycotina</taxon>
        <taxon>Agaricomycetes</taxon>
        <taxon>Agaricomycetidae</taxon>
        <taxon>Agaricales</taxon>
        <taxon>Marasmiineae</taxon>
        <taxon>Marasmiaceae</taxon>
        <taxon>Paramarasmius</taxon>
    </lineage>
</organism>
<protein>
    <submittedName>
        <fullName evidence="1">Uncharacterized protein</fullName>
    </submittedName>
</protein>